<dbReference type="EMBL" id="JBHSQB010000004">
    <property type="protein sequence ID" value="MFC6096022.1"/>
    <property type="molecule type" value="Genomic_DNA"/>
</dbReference>
<evidence type="ECO:0000313" key="1">
    <source>
        <dbReference type="EMBL" id="MFC6096022.1"/>
    </source>
</evidence>
<accession>A0ABW1PMJ2</accession>
<reference evidence="2" key="1">
    <citation type="journal article" date="2019" name="Int. J. Syst. Evol. Microbiol.">
        <title>The Global Catalogue of Microorganisms (GCM) 10K type strain sequencing project: providing services to taxonomists for standard genome sequencing and annotation.</title>
        <authorList>
            <consortium name="The Broad Institute Genomics Platform"/>
            <consortium name="The Broad Institute Genome Sequencing Center for Infectious Disease"/>
            <person name="Wu L."/>
            <person name="Ma J."/>
        </authorList>
    </citation>
    <scope>NUCLEOTIDE SEQUENCE [LARGE SCALE GENOMIC DNA]</scope>
    <source>
        <strain evidence="2">CCUG 49679</strain>
    </source>
</reference>
<sequence length="118" mass="14092">MNYKQIIILFLLSSIFSCKNHTTKFDKILWDKKEDVFFDNRKDIVDDLMKNHLRRGMHYKQIIQLIGEPQYKQDSTEISYEISVEFGRLDIDPIKSSSLVLQFNDSLLQNFHLEEYGK</sequence>
<dbReference type="RefSeq" id="WP_379790801.1">
    <property type="nucleotide sequence ID" value="NZ_JBHSQB010000004.1"/>
</dbReference>
<proteinExistence type="predicted"/>
<name>A0ABW1PMJ2_9FLAO</name>
<evidence type="ECO:0008006" key="3">
    <source>
        <dbReference type="Google" id="ProtNLM"/>
    </source>
</evidence>
<keyword evidence="2" id="KW-1185">Reference proteome</keyword>
<gene>
    <name evidence="1" type="ORF">ACFPVY_05140</name>
</gene>
<dbReference type="Proteomes" id="UP001596287">
    <property type="component" value="Unassembled WGS sequence"/>
</dbReference>
<comment type="caution">
    <text evidence="1">The sequence shown here is derived from an EMBL/GenBank/DDBJ whole genome shotgun (WGS) entry which is preliminary data.</text>
</comment>
<dbReference type="PROSITE" id="PS51257">
    <property type="entry name" value="PROKAR_LIPOPROTEIN"/>
    <property type="match status" value="1"/>
</dbReference>
<organism evidence="1 2">
    <name type="scientific">Flavobacterium qiangtangense</name>
    <dbReference type="NCBI Taxonomy" id="1442595"/>
    <lineage>
        <taxon>Bacteria</taxon>
        <taxon>Pseudomonadati</taxon>
        <taxon>Bacteroidota</taxon>
        <taxon>Flavobacteriia</taxon>
        <taxon>Flavobacteriales</taxon>
        <taxon>Flavobacteriaceae</taxon>
        <taxon>Flavobacterium</taxon>
    </lineage>
</organism>
<evidence type="ECO:0000313" key="2">
    <source>
        <dbReference type="Proteomes" id="UP001596287"/>
    </source>
</evidence>
<protein>
    <recommendedName>
        <fullName evidence="3">DUF3887 domain-containing protein</fullName>
    </recommendedName>
</protein>